<dbReference type="InterPro" id="IPR016024">
    <property type="entry name" value="ARM-type_fold"/>
</dbReference>
<organism evidence="3 4">
    <name type="scientific">Plectus sambesii</name>
    <dbReference type="NCBI Taxonomy" id="2011161"/>
    <lineage>
        <taxon>Eukaryota</taxon>
        <taxon>Metazoa</taxon>
        <taxon>Ecdysozoa</taxon>
        <taxon>Nematoda</taxon>
        <taxon>Chromadorea</taxon>
        <taxon>Plectida</taxon>
        <taxon>Plectina</taxon>
        <taxon>Plectoidea</taxon>
        <taxon>Plectidae</taxon>
        <taxon>Plectus</taxon>
    </lineage>
</organism>
<proteinExistence type="inferred from homology"/>
<dbReference type="InterPro" id="IPR019442">
    <property type="entry name" value="THADA/TRM732_DUF2428"/>
</dbReference>
<dbReference type="InterPro" id="IPR051954">
    <property type="entry name" value="tRNA_methyltransferase_THADA"/>
</dbReference>
<comment type="similarity">
    <text evidence="1">Belongs to the THADA family.</text>
</comment>
<sequence>MAESSKEAEETLDYLKKQLGALSQVDRKSKSAAVDSLPISVDSLTTLAEDSLRWLHCETLDCRTRFLAGQVFCRATFLNQRGSKHPVTVRFLSSTPDLWDNSVQALLHGLFLESDVAYFADLCANLGVLIVQFAGQSATEDPFFRIWLLKDFLSACNRNFDADASKFERKLLGELADRARAVLHQYWDYRFSSIIDNVIDCFSLCVRLHSRLGADLEQLLTYYVVRVPWHVKGKYKVLPALLQQVKPTTTVRECEERLTEQLFQCQAYQHTATVTVGVILRMAEKVLECSERKDAQQLWSKLLLDCFTSKHKLRRTSSAHYWLPRIGNQKKFHPLLLALLETIEGNISTSSLSAWPLDTEEVAALTSIDIDWTGDTDETGDGWSLPEGNLWAWVSVFSALSKSQAVPLTDHRFGLLEICLRQRQNDIRLQAFVAVAYMFVQKPLQSINSKLWKYIEDALLINIAIDDAALRSRLLKEVEYLSKWMLSAKSSANQTELARMISEIEGYLRPAANYQRIVTALRLLTIFAPLRASKLEAGYRSQLVGLLNHGASEVRHLAADLLYTQFDFDDALRDGLLQRALLLCRNIKQSDCETAADLCCLLLKAPAASDSIVAQFLALAVDAFESTTKNSVVGEHLDFVPIHGYLFCLATALSSNQTIEFDSALVNRIISLCFKVNQFVLTAVGSSSQGDCPSFPEMQLAIEQQSLLQDIEDVSISEKYSRTLASCWLALKSSCHLLAQVVQCFSLHLDAPTCLSVSDCFVQTLLRIRHKGAVDHCGAAFAQLCRTLSASAHSEVRDIPLQTLDKIKVWFADASVSARNLAFCQLVEAVLMSHRSRIEDLFSFLFRVVDDESGENVVVSVRALKCLKMLVLNSVWANQILPFIGRVFELAVDRFASTHWSIKSAAAHLLSSVICRIMGRRDPSVDAGPGTVALGEFVSLFEAVWKHSLHIVTTVDVKDNRLIAVLSLIQSIIFVDASFVADVALCRDVEVLRTRLSALLLDAYDARLRRLTARCLINLIPISQFAQLKNRLSAFLTDHPSSSNVRDAIFAVFSKMDLSDTLVAKSSESSAFSVYEQKHRSLTSLYTAEMDGQTPTSAEWSDLPSGSASLQALALPLEARALLLLSSNVSSSRIETFHSRLAACSGEQTETKRLAAAHALAIVGGWIVKDSPLSQQQRTDLLVVALRLLQDELAPIRLAMSKISICFCTEFLVPNLCIEKLLSEVRNISTSADWLEMCGAIRSLIAEEDSQNRIADDSLKPLFANESRNVFQENFVIERLLQTLSVEH</sequence>
<keyword evidence="3" id="KW-1185">Reference proteome</keyword>
<dbReference type="Pfam" id="PF10350">
    <property type="entry name" value="DUF2428"/>
    <property type="match status" value="1"/>
</dbReference>
<name>A0A914VXJ6_9BILA</name>
<evidence type="ECO:0000259" key="2">
    <source>
        <dbReference type="Pfam" id="PF10350"/>
    </source>
</evidence>
<accession>A0A914VXJ6</accession>
<evidence type="ECO:0000313" key="4">
    <source>
        <dbReference type="WBParaSite" id="PSAMB.scaffold25size111298.g867.t1"/>
    </source>
</evidence>
<dbReference type="PANTHER" id="PTHR14387">
    <property type="entry name" value="THADA/DEATH RECEPTOR INTERACTING PROTEIN"/>
    <property type="match status" value="1"/>
</dbReference>
<feature type="domain" description="DUF2428" evidence="2">
    <location>
        <begin position="665"/>
        <end position="901"/>
    </location>
</feature>
<dbReference type="GO" id="GO:0030488">
    <property type="term" value="P:tRNA methylation"/>
    <property type="evidence" value="ECO:0007669"/>
    <property type="project" value="TreeGrafter"/>
</dbReference>
<dbReference type="SUPFAM" id="SSF48371">
    <property type="entry name" value="ARM repeat"/>
    <property type="match status" value="1"/>
</dbReference>
<dbReference type="PANTHER" id="PTHR14387:SF0">
    <property type="entry name" value="DUF2428 DOMAIN-CONTAINING PROTEIN"/>
    <property type="match status" value="1"/>
</dbReference>
<evidence type="ECO:0000313" key="3">
    <source>
        <dbReference type="Proteomes" id="UP000887566"/>
    </source>
</evidence>
<dbReference type="WBParaSite" id="PSAMB.scaffold25size111298.g867.t1">
    <property type="protein sequence ID" value="PSAMB.scaffold25size111298.g867.t1"/>
    <property type="gene ID" value="PSAMB.scaffold25size111298.g867"/>
</dbReference>
<reference evidence="4" key="1">
    <citation type="submission" date="2022-11" db="UniProtKB">
        <authorList>
            <consortium name="WormBaseParasite"/>
        </authorList>
    </citation>
    <scope>IDENTIFICATION</scope>
</reference>
<dbReference type="GO" id="GO:0005829">
    <property type="term" value="C:cytosol"/>
    <property type="evidence" value="ECO:0007669"/>
    <property type="project" value="TreeGrafter"/>
</dbReference>
<protein>
    <submittedName>
        <fullName evidence="4">DUF2428 domain-containing protein</fullName>
    </submittedName>
</protein>
<dbReference type="Proteomes" id="UP000887566">
    <property type="component" value="Unplaced"/>
</dbReference>
<evidence type="ECO:0000256" key="1">
    <source>
        <dbReference type="ARBA" id="ARBA00010409"/>
    </source>
</evidence>